<evidence type="ECO:0000313" key="1">
    <source>
        <dbReference type="EMBL" id="MBD8119951.1"/>
    </source>
</evidence>
<dbReference type="Pfam" id="PF07377">
    <property type="entry name" value="DUF1493"/>
    <property type="match status" value="1"/>
</dbReference>
<accession>A0ABR9A1P2</accession>
<keyword evidence="2" id="KW-1185">Reference proteome</keyword>
<dbReference type="InterPro" id="IPR010862">
    <property type="entry name" value="DUF1493"/>
</dbReference>
<name>A0ABR9A1P2_9PSED</name>
<protein>
    <submittedName>
        <fullName evidence="1">DUF1493 family protein</fullName>
    </submittedName>
</protein>
<reference evidence="1 2" key="1">
    <citation type="journal article" date="2020" name="FEMS Microbiol. Ecol.">
        <title>Temporal dynamics of bacterial communities during seed development and maturation.</title>
        <authorList>
            <person name="Chesneau G."/>
            <person name="Torres-Cortes G."/>
            <person name="Briand M."/>
            <person name="Darrasse A."/>
            <person name="Preveaux A."/>
            <person name="Marais C."/>
            <person name="Jacques M.A."/>
            <person name="Shade A."/>
            <person name="Barret M."/>
        </authorList>
    </citation>
    <scope>NUCLEOTIDE SEQUENCE [LARGE SCALE GENOMIC DNA]</scope>
    <source>
        <strain evidence="1 2">CFBP13723</strain>
    </source>
</reference>
<dbReference type="EMBL" id="JACYNP010000001">
    <property type="protein sequence ID" value="MBD8119951.1"/>
    <property type="molecule type" value="Genomic_DNA"/>
</dbReference>
<dbReference type="RefSeq" id="WP_191942853.1">
    <property type="nucleotide sequence ID" value="NZ_JACYNP010000001.1"/>
</dbReference>
<dbReference type="Proteomes" id="UP000625247">
    <property type="component" value="Unassembled WGS sequence"/>
</dbReference>
<evidence type="ECO:0000313" key="2">
    <source>
        <dbReference type="Proteomes" id="UP000625247"/>
    </source>
</evidence>
<organism evidence="1 2">
    <name type="scientific">Pseudomonas lutea</name>
    <dbReference type="NCBI Taxonomy" id="243924"/>
    <lineage>
        <taxon>Bacteria</taxon>
        <taxon>Pseudomonadati</taxon>
        <taxon>Pseudomonadota</taxon>
        <taxon>Gammaproteobacteria</taxon>
        <taxon>Pseudomonadales</taxon>
        <taxon>Pseudomonadaceae</taxon>
        <taxon>Pseudomonas</taxon>
    </lineage>
</organism>
<comment type="caution">
    <text evidence="1">The sequence shown here is derived from an EMBL/GenBank/DDBJ whole genome shotgun (WGS) entry which is preliminary data.</text>
</comment>
<sequence length="141" mass="16189">MTNDDVDYELLGNVIRCIQDTFEFGKEAFKGLSLSTDINRDLGVEGDDANELMPEFFKRFAVEIESYDPYRYFVPEGYDLLAFRRGKERQGNIPITLGMLYLAAKTGAWNPALLEQTHYSNTPLYRSSSDVPLPGYEVWRI</sequence>
<gene>
    <name evidence="1" type="ORF">IFT62_01875</name>
</gene>
<proteinExistence type="predicted"/>